<feature type="chain" id="PRO_5021328537" evidence="1">
    <location>
        <begin position="20"/>
        <end position="169"/>
    </location>
</feature>
<dbReference type="Proteomes" id="UP000297475">
    <property type="component" value="Unassembled WGS sequence"/>
</dbReference>
<keyword evidence="3" id="KW-1185">Reference proteome</keyword>
<dbReference type="RefSeq" id="WP_135481204.1">
    <property type="nucleotide sequence ID" value="NZ_SRMF01000001.1"/>
</dbReference>
<organism evidence="2 3">
    <name type="scientific">Natronospirillum operosum</name>
    <dbReference type="NCBI Taxonomy" id="2759953"/>
    <lineage>
        <taxon>Bacteria</taxon>
        <taxon>Pseudomonadati</taxon>
        <taxon>Pseudomonadota</taxon>
        <taxon>Gammaproteobacteria</taxon>
        <taxon>Oceanospirillales</taxon>
        <taxon>Natronospirillaceae</taxon>
        <taxon>Natronospirillum</taxon>
    </lineage>
</organism>
<name>A0A4Z0WBH1_9GAMM</name>
<proteinExistence type="predicted"/>
<comment type="caution">
    <text evidence="2">The sequence shown here is derived from an EMBL/GenBank/DDBJ whole genome shotgun (WGS) entry which is preliminary data.</text>
</comment>
<accession>A0A4Z0WBH1</accession>
<dbReference type="InterPro" id="IPR018550">
    <property type="entry name" value="Lipid-A_deacylase-rel"/>
</dbReference>
<sequence length="169" mass="18712">MRVLALLLTLTLLADPVQADTANDRTAAYLRIFIGQVDVGRDEADSQYGLEWQSAERWSRFELTPYVGLLRTRHASHMLYAGVQRRTAIRQDGLGPALLVGFAPGLYHHGGNSDTDLGFPLQFKSSVGIDYEFPDSTRMGLHFSHISNASLADDNPGTELLTLKYGLNF</sequence>
<evidence type="ECO:0000256" key="1">
    <source>
        <dbReference type="SAM" id="SignalP"/>
    </source>
</evidence>
<dbReference type="Gene3D" id="2.40.160.20">
    <property type="match status" value="1"/>
</dbReference>
<keyword evidence="1" id="KW-0732">Signal</keyword>
<feature type="signal peptide" evidence="1">
    <location>
        <begin position="1"/>
        <end position="19"/>
    </location>
</feature>
<dbReference type="GO" id="GO:0016787">
    <property type="term" value="F:hydrolase activity"/>
    <property type="evidence" value="ECO:0007669"/>
    <property type="project" value="UniProtKB-KW"/>
</dbReference>
<dbReference type="OrthoDB" id="6199047at2"/>
<dbReference type="Pfam" id="PF09411">
    <property type="entry name" value="PagL"/>
    <property type="match status" value="1"/>
</dbReference>
<evidence type="ECO:0000313" key="2">
    <source>
        <dbReference type="EMBL" id="TGG95492.1"/>
    </source>
</evidence>
<dbReference type="AlphaFoldDB" id="A0A4Z0WBH1"/>
<dbReference type="EMBL" id="SRMF01000001">
    <property type="protein sequence ID" value="TGG95492.1"/>
    <property type="molecule type" value="Genomic_DNA"/>
</dbReference>
<protein>
    <submittedName>
        <fullName evidence="2">Acyloxyacyl hydrolase</fullName>
    </submittedName>
</protein>
<gene>
    <name evidence="2" type="ORF">E4656_03460</name>
</gene>
<keyword evidence="2" id="KW-0378">Hydrolase</keyword>
<reference evidence="2 3" key="1">
    <citation type="submission" date="2019-04" db="EMBL/GenBank/DDBJ databases">
        <title>Natronospirillum operosus gen. nov., sp. nov., a haloalkaliphilic satellite isolated from decaying biomass of laboratory culture of cyanobacterium Geitlerinema sp. and proposal of Natronospirillaceae fam. nov. and Saccharospirillaceae fam. nov.</title>
        <authorList>
            <person name="Kevbrin V."/>
            <person name="Boltyanskaya Y."/>
            <person name="Koziaeva V."/>
            <person name="Grouzdev D.S."/>
            <person name="Park M."/>
            <person name="Cho J."/>
        </authorList>
    </citation>
    <scope>NUCLEOTIDE SEQUENCE [LARGE SCALE GENOMIC DNA]</scope>
    <source>
        <strain evidence="2 3">G-116</strain>
    </source>
</reference>
<evidence type="ECO:0000313" key="3">
    <source>
        <dbReference type="Proteomes" id="UP000297475"/>
    </source>
</evidence>